<evidence type="ECO:0000313" key="1">
    <source>
        <dbReference type="EMBL" id="MFE8703924.1"/>
    </source>
</evidence>
<dbReference type="RefSeq" id="WP_389364857.1">
    <property type="nucleotide sequence ID" value="NZ_JBIACK010000021.1"/>
</dbReference>
<comment type="caution">
    <text evidence="1">The sequence shown here is derived from an EMBL/GenBank/DDBJ whole genome shotgun (WGS) entry which is preliminary data.</text>
</comment>
<organism evidence="1 2">
    <name type="scientific">Cytobacillus spartinae</name>
    <dbReference type="NCBI Taxonomy" id="3299023"/>
    <lineage>
        <taxon>Bacteria</taxon>
        <taxon>Bacillati</taxon>
        <taxon>Bacillota</taxon>
        <taxon>Bacilli</taxon>
        <taxon>Bacillales</taxon>
        <taxon>Bacillaceae</taxon>
        <taxon>Cytobacillus</taxon>
    </lineage>
</organism>
<keyword evidence="2" id="KW-1185">Reference proteome</keyword>
<sequence length="278" mass="31668">MKKSLISISLAFTILGTSFLQPQMKVSASATTPLPEILETEPVRGGPGVTGFLVDVGARKGTLVFKIENGSHENKQWANHLMEEYALDFYITKGPEEPGAEKQIGSFNNFFNDDTLFSFGKAPTGKGDNYFIGGVNYLDKVYDVDGEYFFYLTNAQPGYFKLKAYFYPNVNVKDKVIKELERYFPLLDMIRWDKAELKAGQIGRLTILEKTTLWKEQDGQVVKVRNLNPKEQYRIYSYSSKHGGEYGVGAGHFITKDPKVKYESPNKYKMELLRHIYE</sequence>
<accession>A0ABW6KIA6</accession>
<dbReference type="Proteomes" id="UP001601059">
    <property type="component" value="Unassembled WGS sequence"/>
</dbReference>
<evidence type="ECO:0000313" key="2">
    <source>
        <dbReference type="Proteomes" id="UP001601059"/>
    </source>
</evidence>
<gene>
    <name evidence="1" type="ORF">ACFYKX_25460</name>
</gene>
<dbReference type="EMBL" id="JBIACK010000021">
    <property type="protein sequence ID" value="MFE8703924.1"/>
    <property type="molecule type" value="Genomic_DNA"/>
</dbReference>
<protein>
    <submittedName>
        <fullName evidence="1">Uncharacterized protein</fullName>
    </submittedName>
</protein>
<reference evidence="1 2" key="1">
    <citation type="submission" date="2024-08" db="EMBL/GenBank/DDBJ databases">
        <title>Two novel Cytobacillus novel species.</title>
        <authorList>
            <person name="Liu G."/>
        </authorList>
    </citation>
    <scope>NUCLEOTIDE SEQUENCE [LARGE SCALE GENOMIC DNA]</scope>
    <source>
        <strain evidence="1 2">FJAT-54145</strain>
    </source>
</reference>
<name>A0ABW6KIA6_9BACI</name>
<proteinExistence type="predicted"/>